<dbReference type="Pfam" id="PF04790">
    <property type="entry name" value="Sarcoglycan_1"/>
    <property type="match status" value="1"/>
</dbReference>
<keyword evidence="12" id="KW-0206">Cytoskeleton</keyword>
<dbReference type="EMBL" id="JXLN01012122">
    <property type="protein sequence ID" value="KPM08023.1"/>
    <property type="molecule type" value="Genomic_DNA"/>
</dbReference>
<evidence type="ECO:0000256" key="6">
    <source>
        <dbReference type="ARBA" id="ARBA00022692"/>
    </source>
</evidence>
<comment type="similarity">
    <text evidence="3">Belongs to the sarcoglycan beta/delta/gamma/zeta family.</text>
</comment>
<gene>
    <name evidence="13" type="ORF">QR98_0065360</name>
</gene>
<protein>
    <submittedName>
        <fullName evidence="13">Zeta-sarcoglycan-like protein</fullName>
    </submittedName>
</protein>
<dbReference type="VEuPathDB" id="VectorBase:SSCA010516"/>
<keyword evidence="10" id="KW-1015">Disulfide bond</keyword>
<dbReference type="GO" id="GO:0042383">
    <property type="term" value="C:sarcolemma"/>
    <property type="evidence" value="ECO:0007669"/>
    <property type="project" value="UniProtKB-SubCell"/>
</dbReference>
<keyword evidence="4" id="KW-1003">Cell membrane</keyword>
<dbReference type="InterPro" id="IPR039972">
    <property type="entry name" value="Sarcoglycan_gamma/delta/zeta"/>
</dbReference>
<evidence type="ECO:0000313" key="13">
    <source>
        <dbReference type="EMBL" id="KPM08023.1"/>
    </source>
</evidence>
<keyword evidence="8" id="KW-1133">Transmembrane helix</keyword>
<accession>A0A132AAS9</accession>
<evidence type="ECO:0000256" key="8">
    <source>
        <dbReference type="ARBA" id="ARBA00022989"/>
    </source>
</evidence>
<evidence type="ECO:0000256" key="9">
    <source>
        <dbReference type="ARBA" id="ARBA00023136"/>
    </source>
</evidence>
<evidence type="ECO:0000256" key="5">
    <source>
        <dbReference type="ARBA" id="ARBA00022490"/>
    </source>
</evidence>
<evidence type="ECO:0000256" key="1">
    <source>
        <dbReference type="ARBA" id="ARBA00004245"/>
    </source>
</evidence>
<dbReference type="GO" id="GO:0005856">
    <property type="term" value="C:cytoskeleton"/>
    <property type="evidence" value="ECO:0007669"/>
    <property type="project" value="UniProtKB-SubCell"/>
</dbReference>
<dbReference type="AlphaFoldDB" id="A0A132AAS9"/>
<evidence type="ECO:0000256" key="3">
    <source>
        <dbReference type="ARBA" id="ARBA00007574"/>
    </source>
</evidence>
<dbReference type="PANTHER" id="PTHR12939">
    <property type="entry name" value="SARCOGLYCAN"/>
    <property type="match status" value="1"/>
</dbReference>
<comment type="subcellular location">
    <subcellularLocation>
        <location evidence="2">Cell membrane</location>
        <location evidence="2">Sarcolemma</location>
        <topology evidence="2">Single-pass type II membrane protein</topology>
    </subcellularLocation>
    <subcellularLocation>
        <location evidence="1">Cytoplasm</location>
        <location evidence="1">Cytoskeleton</location>
    </subcellularLocation>
</comment>
<keyword evidence="5" id="KW-0963">Cytoplasm</keyword>
<keyword evidence="9" id="KW-0472">Membrane</keyword>
<comment type="caution">
    <text evidence="13">The sequence shown here is derived from an EMBL/GenBank/DDBJ whole genome shotgun (WGS) entry which is preliminary data.</text>
</comment>
<evidence type="ECO:0000256" key="4">
    <source>
        <dbReference type="ARBA" id="ARBA00022475"/>
    </source>
</evidence>
<dbReference type="InterPro" id="IPR006875">
    <property type="entry name" value="Sarcoglycan"/>
</dbReference>
<sequence length="186" mass="21222">MKTNRFEIYNNEDKVIFGLNSNNNDLVENLNESQSYLTLRVNGIKFDDINRLSLPITLQTTEIINSINDELRIFSPQGQLLLRGPESMLLESKLGDGSIVTFEDLKLKSNGGKIILDSDSIELKSLKIISNESNDQSKRNGSNTRMIDRWIIKPEIYQLCICSQSNRLFLAKPDSICQIESYRDCI</sequence>
<name>A0A132AAS9_SARSC</name>
<keyword evidence="11" id="KW-0325">Glycoprotein</keyword>
<dbReference type="GO" id="GO:0016012">
    <property type="term" value="C:sarcoglycan complex"/>
    <property type="evidence" value="ECO:0007669"/>
    <property type="project" value="InterPro"/>
</dbReference>
<keyword evidence="7" id="KW-0735">Signal-anchor</keyword>
<evidence type="ECO:0000313" key="14">
    <source>
        <dbReference type="Proteomes" id="UP000616769"/>
    </source>
</evidence>
<evidence type="ECO:0000256" key="10">
    <source>
        <dbReference type="ARBA" id="ARBA00023157"/>
    </source>
</evidence>
<dbReference type="PANTHER" id="PTHR12939:SF10">
    <property type="entry name" value="EG:4F1.1 PROTEIN"/>
    <property type="match status" value="1"/>
</dbReference>
<evidence type="ECO:0000256" key="11">
    <source>
        <dbReference type="ARBA" id="ARBA00023180"/>
    </source>
</evidence>
<organism evidence="13 14">
    <name type="scientific">Sarcoptes scabiei</name>
    <name type="common">Itch mite</name>
    <name type="synonym">Acarus scabiei</name>
    <dbReference type="NCBI Taxonomy" id="52283"/>
    <lineage>
        <taxon>Eukaryota</taxon>
        <taxon>Metazoa</taxon>
        <taxon>Ecdysozoa</taxon>
        <taxon>Arthropoda</taxon>
        <taxon>Chelicerata</taxon>
        <taxon>Arachnida</taxon>
        <taxon>Acari</taxon>
        <taxon>Acariformes</taxon>
        <taxon>Sarcoptiformes</taxon>
        <taxon>Astigmata</taxon>
        <taxon>Psoroptidia</taxon>
        <taxon>Sarcoptoidea</taxon>
        <taxon>Sarcoptidae</taxon>
        <taxon>Sarcoptinae</taxon>
        <taxon>Sarcoptes</taxon>
    </lineage>
</organism>
<dbReference type="Proteomes" id="UP000616769">
    <property type="component" value="Unassembled WGS sequence"/>
</dbReference>
<keyword evidence="6" id="KW-0812">Transmembrane</keyword>
<reference evidence="13 14" key="1">
    <citation type="journal article" date="2015" name="Parasit. Vectors">
        <title>Draft genome of the scabies mite.</title>
        <authorList>
            <person name="Rider S.D.Jr."/>
            <person name="Morgan M.S."/>
            <person name="Arlian L.G."/>
        </authorList>
    </citation>
    <scope>NUCLEOTIDE SEQUENCE [LARGE SCALE GENOMIC DNA]</scope>
    <source>
        <strain evidence="13">Arlian Lab</strain>
    </source>
</reference>
<evidence type="ECO:0000256" key="12">
    <source>
        <dbReference type="ARBA" id="ARBA00023212"/>
    </source>
</evidence>
<evidence type="ECO:0000256" key="7">
    <source>
        <dbReference type="ARBA" id="ARBA00022968"/>
    </source>
</evidence>
<evidence type="ECO:0000256" key="2">
    <source>
        <dbReference type="ARBA" id="ARBA00004274"/>
    </source>
</evidence>
<dbReference type="OrthoDB" id="8881719at2759"/>
<proteinExistence type="inferred from homology"/>